<accession>A0A0A8ZWJ6</accession>
<dbReference type="EMBL" id="GBRH01255807">
    <property type="protein sequence ID" value="JAD42088.1"/>
    <property type="molecule type" value="Transcribed_RNA"/>
</dbReference>
<proteinExistence type="predicted"/>
<organism evidence="1">
    <name type="scientific">Arundo donax</name>
    <name type="common">Giant reed</name>
    <name type="synonym">Donax arundinaceus</name>
    <dbReference type="NCBI Taxonomy" id="35708"/>
    <lineage>
        <taxon>Eukaryota</taxon>
        <taxon>Viridiplantae</taxon>
        <taxon>Streptophyta</taxon>
        <taxon>Embryophyta</taxon>
        <taxon>Tracheophyta</taxon>
        <taxon>Spermatophyta</taxon>
        <taxon>Magnoliopsida</taxon>
        <taxon>Liliopsida</taxon>
        <taxon>Poales</taxon>
        <taxon>Poaceae</taxon>
        <taxon>PACMAD clade</taxon>
        <taxon>Arundinoideae</taxon>
        <taxon>Arundineae</taxon>
        <taxon>Arundo</taxon>
    </lineage>
</organism>
<reference evidence="1" key="2">
    <citation type="journal article" date="2015" name="Data Brief">
        <title>Shoot transcriptome of the giant reed, Arundo donax.</title>
        <authorList>
            <person name="Barrero R.A."/>
            <person name="Guerrero F.D."/>
            <person name="Moolhuijzen P."/>
            <person name="Goolsby J.A."/>
            <person name="Tidwell J."/>
            <person name="Bellgard S.E."/>
            <person name="Bellgard M.I."/>
        </authorList>
    </citation>
    <scope>NUCLEOTIDE SEQUENCE</scope>
    <source>
        <tissue evidence="1">Shoot tissue taken approximately 20 cm above the soil surface</tissue>
    </source>
</reference>
<dbReference type="AlphaFoldDB" id="A0A0A8ZWJ6"/>
<reference evidence="1" key="1">
    <citation type="submission" date="2014-09" db="EMBL/GenBank/DDBJ databases">
        <authorList>
            <person name="Magalhaes I.L.F."/>
            <person name="Oliveira U."/>
            <person name="Santos F.R."/>
            <person name="Vidigal T.H.D.A."/>
            <person name="Brescovit A.D."/>
            <person name="Santos A.J."/>
        </authorList>
    </citation>
    <scope>NUCLEOTIDE SEQUENCE</scope>
    <source>
        <tissue evidence="1">Shoot tissue taken approximately 20 cm above the soil surface</tissue>
    </source>
</reference>
<sequence>MSRRLPLVVYSYTKIRVSASKQQPKSLMMFLWTI</sequence>
<name>A0A0A8ZWJ6_ARUDO</name>
<protein>
    <submittedName>
        <fullName evidence="1">Uncharacterized protein</fullName>
    </submittedName>
</protein>
<evidence type="ECO:0000313" key="1">
    <source>
        <dbReference type="EMBL" id="JAD42088.1"/>
    </source>
</evidence>